<protein>
    <submittedName>
        <fullName evidence="1">Uncharacterized protein</fullName>
    </submittedName>
</protein>
<organism evidence="1 2">
    <name type="scientific">Rodentibacter pneumotropicus</name>
    <dbReference type="NCBI Taxonomy" id="758"/>
    <lineage>
        <taxon>Bacteria</taxon>
        <taxon>Pseudomonadati</taxon>
        <taxon>Pseudomonadota</taxon>
        <taxon>Gammaproteobacteria</taxon>
        <taxon>Pasteurellales</taxon>
        <taxon>Pasteurellaceae</taxon>
        <taxon>Rodentibacter</taxon>
    </lineage>
</organism>
<dbReference type="RefSeq" id="WP_256891954.1">
    <property type="nucleotide sequence ID" value="NZ_JALJCU010000021.1"/>
</dbReference>
<comment type="caution">
    <text evidence="1">The sequence shown here is derived from an EMBL/GenBank/DDBJ whole genome shotgun (WGS) entry which is preliminary data.</text>
</comment>
<name>A0AAW5LCU3_9PAST</name>
<proteinExistence type="predicted"/>
<sequence length="96" mass="11327">MGDMGEVFRDLRKYRKEKKEKNLESNITLLKKLNIYFVEYGTYHLGIKTAKGTISFYPSTGLWFYSKNPRKQRRGIRSLLKELGFAPEYVQPLTVM</sequence>
<evidence type="ECO:0000313" key="1">
    <source>
        <dbReference type="EMBL" id="MCQ9121627.1"/>
    </source>
</evidence>
<keyword evidence="2" id="KW-1185">Reference proteome</keyword>
<gene>
    <name evidence="1" type="ORF">MUU45_001178</name>
</gene>
<evidence type="ECO:0000313" key="2">
    <source>
        <dbReference type="Proteomes" id="UP001206350"/>
    </source>
</evidence>
<dbReference type="EMBL" id="JALJCU010000021">
    <property type="protein sequence ID" value="MCQ9121627.1"/>
    <property type="molecule type" value="Genomic_DNA"/>
</dbReference>
<dbReference type="AlphaFoldDB" id="A0AAW5LCU3"/>
<accession>A0AAW5LCU3</accession>
<dbReference type="Proteomes" id="UP001206350">
    <property type="component" value="Unassembled WGS sequence"/>
</dbReference>
<reference evidence="1 2" key="1">
    <citation type="journal article" date="2022" name="Microbiol. Spectr.">
        <title>Microbiota of the Pregnant Mouse: Characterization of the Bacterial Communities in the Oral Cavity, Lung, Intestine, and Vagina through Culture and DNA Sequencing.</title>
        <authorList>
            <person name="Greenberg J.M."/>
            <person name="Romero R."/>
            <person name="Winters A.D."/>
            <person name="Galaz J."/>
            <person name="Garcia-Flores V."/>
            <person name="Arenas-Hernandez M."/>
            <person name="Panzer J."/>
            <person name="Shaffer Z."/>
            <person name="Kracht D.J."/>
            <person name="Gomez-Lopez N."/>
            <person name="Theis K.R."/>
        </authorList>
    </citation>
    <scope>NUCLEOTIDE SEQUENCE [LARGE SCALE GENOMIC DNA]</scope>
    <source>
        <strain evidence="1 2">MAC-C1-H1</strain>
    </source>
</reference>